<comment type="caution">
    <text evidence="2">The sequence shown here is derived from an EMBL/GenBank/DDBJ whole genome shotgun (WGS) entry which is preliminary data.</text>
</comment>
<dbReference type="EMBL" id="AWSU01000074">
    <property type="protein sequence ID" value="ERI79377.1"/>
    <property type="molecule type" value="Genomic_DNA"/>
</dbReference>
<feature type="domain" description="LysM" evidence="1">
    <location>
        <begin position="349"/>
        <end position="410"/>
    </location>
</feature>
<dbReference type="CDD" id="cd00118">
    <property type="entry name" value="LysM"/>
    <property type="match status" value="1"/>
</dbReference>
<evidence type="ECO:0000313" key="3">
    <source>
        <dbReference type="Proteomes" id="UP000016491"/>
    </source>
</evidence>
<dbReference type="AlphaFoldDB" id="A0ABC9U1P4"/>
<dbReference type="Pfam" id="PF01476">
    <property type="entry name" value="LysM"/>
    <property type="match status" value="1"/>
</dbReference>
<gene>
    <name evidence="2" type="ORF">CLOSYM_00916</name>
</gene>
<name>A0ABC9U1P4_CLOSY</name>
<dbReference type="SUPFAM" id="SSF69279">
    <property type="entry name" value="Phage tail proteins"/>
    <property type="match status" value="1"/>
</dbReference>
<dbReference type="PANTHER" id="PTHR34700">
    <property type="entry name" value="POTASSIUM BINDING PROTEIN KBP"/>
    <property type="match status" value="1"/>
</dbReference>
<dbReference type="Gene3D" id="3.10.350.10">
    <property type="entry name" value="LysM domain"/>
    <property type="match status" value="1"/>
</dbReference>
<dbReference type="InterPro" id="IPR036779">
    <property type="entry name" value="LysM_dom_sf"/>
</dbReference>
<dbReference type="Proteomes" id="UP000016491">
    <property type="component" value="Unassembled WGS sequence"/>
</dbReference>
<dbReference type="InterPro" id="IPR052196">
    <property type="entry name" value="Bact_Kbp"/>
</dbReference>
<evidence type="ECO:0000259" key="1">
    <source>
        <dbReference type="PROSITE" id="PS51782"/>
    </source>
</evidence>
<accession>A0ABC9U1P4</accession>
<dbReference type="PROSITE" id="PS51782">
    <property type="entry name" value="LYSM"/>
    <property type="match status" value="1"/>
</dbReference>
<protein>
    <submittedName>
        <fullName evidence="2">LysM domain protein</fullName>
    </submittedName>
</protein>
<sequence length="415" mass="46819">MEEVVRTRRVQTDIFYNGVDANIYISDTLSDFQYDDSTEESDSISITIGDADEKWSGAWIPYKGDKISAGIKLEDWEGEGIDQGFYCGEFIVDSFRLSGPPQKVVIEGVSSPVNLDFKETTRTQTWEKVTIHQIAAEIAARYGLTLVYDTGQEITLEREEQNGETDSRYLQELCNKYGMGIKVYLSQIIIWSYEEYEAQEPVAVIEREAVRKWEYKGSVQGTYTGARVSYTDPKKGKKVEAFIGREGRVLTVNEKAESVADAERIGKNALRNANRKEVTMELTLFPNEPIPAACTVRLAGFDKMDGIYFVTQVSHRVSRKEYSIRLSLYQISADTDIAGQTSEERPSASCYTVVKGDTLWDLAETFYQDNTKYTLIYEANREKIEAEAKRHGKNDSGGGYWIYPGTELTIPGGAK</sequence>
<reference evidence="2 3" key="1">
    <citation type="submission" date="2013-07" db="EMBL/GenBank/DDBJ databases">
        <authorList>
            <person name="Weinstock G."/>
            <person name="Sodergren E."/>
            <person name="Wylie T."/>
            <person name="Fulton L."/>
            <person name="Fulton R."/>
            <person name="Fronick C."/>
            <person name="O'Laughlin M."/>
            <person name="Godfrey J."/>
            <person name="Miner T."/>
            <person name="Herter B."/>
            <person name="Appelbaum E."/>
            <person name="Cordes M."/>
            <person name="Lek S."/>
            <person name="Wollam A."/>
            <person name="Pepin K.H."/>
            <person name="Palsikar V.B."/>
            <person name="Mitreva M."/>
            <person name="Wilson R.K."/>
        </authorList>
    </citation>
    <scope>NUCLEOTIDE SEQUENCE [LARGE SCALE GENOMIC DNA]</scope>
    <source>
        <strain evidence="2 3">ATCC 14940</strain>
    </source>
</reference>
<organism evidence="2 3">
    <name type="scientific">[Clostridium] symbiosum ATCC 14940</name>
    <dbReference type="NCBI Taxonomy" id="411472"/>
    <lineage>
        <taxon>Bacteria</taxon>
        <taxon>Bacillati</taxon>
        <taxon>Bacillota</taxon>
        <taxon>Clostridia</taxon>
        <taxon>Lachnospirales</taxon>
        <taxon>Lachnospiraceae</taxon>
        <taxon>Otoolea</taxon>
    </lineage>
</organism>
<dbReference type="InterPro" id="IPR018392">
    <property type="entry name" value="LysM"/>
</dbReference>
<evidence type="ECO:0000313" key="2">
    <source>
        <dbReference type="EMBL" id="ERI79377.1"/>
    </source>
</evidence>
<proteinExistence type="predicted"/>
<dbReference type="PANTHER" id="PTHR34700:SF4">
    <property type="entry name" value="PHAGE-LIKE ELEMENT PBSX PROTEIN XKDP"/>
    <property type="match status" value="1"/>
</dbReference>